<feature type="binding site" evidence="10">
    <location>
        <position position="226"/>
    </location>
    <ligand>
        <name>substrate</name>
    </ligand>
</feature>
<feature type="binding site" evidence="10">
    <location>
        <begin position="352"/>
        <end position="355"/>
    </location>
    <ligand>
        <name>substrate</name>
    </ligand>
</feature>
<dbReference type="EMBL" id="JAVCYS010000005">
    <property type="protein sequence ID" value="MDQ1852660.1"/>
    <property type="molecule type" value="Genomic_DNA"/>
</dbReference>
<dbReference type="Pfam" id="PF13667">
    <property type="entry name" value="ThiC-associated"/>
    <property type="match status" value="1"/>
</dbReference>
<dbReference type="SFLD" id="SFLDF00407">
    <property type="entry name" value="phosphomethylpyrimidine_syntha"/>
    <property type="match status" value="1"/>
</dbReference>
<evidence type="ECO:0000256" key="3">
    <source>
        <dbReference type="ARBA" id="ARBA00022691"/>
    </source>
</evidence>
<dbReference type="InterPro" id="IPR038521">
    <property type="entry name" value="ThiC/Bza_core_dom"/>
</dbReference>
<evidence type="ECO:0000256" key="7">
    <source>
        <dbReference type="ARBA" id="ARBA00023004"/>
    </source>
</evidence>
<evidence type="ECO:0000256" key="6">
    <source>
        <dbReference type="ARBA" id="ARBA00022977"/>
    </source>
</evidence>
<accession>A0ABU0V6V5</accession>
<dbReference type="InterPro" id="IPR002817">
    <property type="entry name" value="ThiC/BzaA/B"/>
</dbReference>
<dbReference type="GeneID" id="86874648"/>
<evidence type="ECO:0000259" key="11">
    <source>
        <dbReference type="Pfam" id="PF13667"/>
    </source>
</evidence>
<dbReference type="InterPro" id="IPR025747">
    <property type="entry name" value="ThiC-associated_dom"/>
</dbReference>
<feature type="binding site" evidence="10">
    <location>
        <position position="395"/>
    </location>
    <ligand>
        <name>Zn(2+)</name>
        <dbReference type="ChEBI" id="CHEBI:29105"/>
    </ligand>
</feature>
<feature type="binding site" evidence="10">
    <location>
        <position position="197"/>
    </location>
    <ligand>
        <name>substrate</name>
    </ligand>
</feature>
<dbReference type="GO" id="GO:0070284">
    <property type="term" value="F:phosphomethylpyrimidine synthase activity"/>
    <property type="evidence" value="ECO:0007669"/>
    <property type="project" value="UniProtKB-EC"/>
</dbReference>
<dbReference type="PANTHER" id="PTHR30557:SF1">
    <property type="entry name" value="PHOSPHOMETHYLPYRIMIDINE SYNTHASE, CHLOROPLASTIC"/>
    <property type="match status" value="1"/>
</dbReference>
<dbReference type="Proteomes" id="UP001177898">
    <property type="component" value="Unassembled WGS sequence"/>
</dbReference>
<sequence length="590" mass="65955">MQNNSVQQANISIMSSFSGSKKVYVEGSSSDIQVPMREITLSPTTGSFGEEENAPVRVYDTSGPYTDPEVTINIQEGLKPLRQKWITERGDVEEYEGRAIKPEDNGYKKANPNVSYPGLKRKPLRAKAGHNVTQMHYAKKGIITPEMEFIAIREHVSPEFVRDEVASGRAIIPSNINHPESEPMIIGRNFHVKINANIGNSAVTSSIEEEVEKMTWAIRWGADTMMDLSTGKDIHTTREWIIRNCPVPVGTVPIYQALEKVNGVAEDLTWEIYRDTLIEQAEQGVDYFTIHAGVLLRYVPLTAKRTTGIVSRGGAIMAQWCLAHHQESFLYTHFEEICEIMKTYDIAFSLGDGLRPGSIADANDEAQFAELETLGELTQIAWKHDVQVMIEGPGHVPMHKIKENVDKQMDICKEAPFYTLGPLTTDIAPGYDHITSAIGAAMIGWYGTAMLCYVTPKEHLGLPNRDDVREGVITYKIAAHAADLAKGHPGAQIRDDALSKARFEFRWRDQFNLSLDPERALEYHDETLPAEGAKTAHFCSMCGPKFCSMRISQDIRDYAKKNDLSEAEAINRGLKEKAKEFVDTGSNLYQ</sequence>
<dbReference type="Gene3D" id="3.20.20.540">
    <property type="entry name" value="Radical SAM ThiC family, central domain"/>
    <property type="match status" value="1"/>
</dbReference>
<keyword evidence="7 10" id="KW-0408">Iron</keyword>
<evidence type="ECO:0000313" key="12">
    <source>
        <dbReference type="EMBL" id="MDQ1852660.1"/>
    </source>
</evidence>
<dbReference type="NCBIfam" id="NF006763">
    <property type="entry name" value="PRK09284.1"/>
    <property type="match status" value="1"/>
</dbReference>
<evidence type="ECO:0000256" key="1">
    <source>
        <dbReference type="ARBA" id="ARBA00003175"/>
    </source>
</evidence>
<feature type="binding site" evidence="10">
    <location>
        <position position="542"/>
    </location>
    <ligand>
        <name>[4Fe-4S] cluster</name>
        <dbReference type="ChEBI" id="CHEBI:49883"/>
        <note>4Fe-4S-S-AdoMet</note>
    </ligand>
</feature>
<keyword evidence="9 10" id="KW-0456">Lyase</keyword>
<keyword evidence="2 10" id="KW-0004">4Fe-4S</keyword>
<keyword evidence="4 10" id="KW-0479">Metal-binding</keyword>
<dbReference type="RefSeq" id="WP_069839156.1">
    <property type="nucleotide sequence ID" value="NZ_CP121861.1"/>
</dbReference>
<dbReference type="Gene3D" id="6.10.250.620">
    <property type="match status" value="1"/>
</dbReference>
<keyword evidence="8 10" id="KW-0411">Iron-sulfur</keyword>
<comment type="pathway">
    <text evidence="10">Cofactor biosynthesis; thiamine diphosphate biosynthesis.</text>
</comment>
<feature type="binding site" evidence="10">
    <location>
        <begin position="311"/>
        <end position="313"/>
    </location>
    <ligand>
        <name>substrate</name>
    </ligand>
</feature>
<protein>
    <recommendedName>
        <fullName evidence="10">Phosphomethylpyrimidine synthase</fullName>
        <ecNumber evidence="10">4.1.99.17</ecNumber>
    </recommendedName>
    <alternativeName>
        <fullName evidence="10">Hydroxymethylpyrimidine phosphate synthase</fullName>
        <shortName evidence="10">HMP-P synthase</shortName>
        <shortName evidence="10">HMP-phosphate synthase</shortName>
        <shortName evidence="10">HMPP synthase</shortName>
    </alternativeName>
    <alternativeName>
        <fullName evidence="10">Thiamine biosynthesis protein ThiC</fullName>
    </alternativeName>
</protein>
<dbReference type="EC" id="4.1.99.17" evidence="10"/>
<feature type="binding site" evidence="10">
    <location>
        <position position="459"/>
    </location>
    <ligand>
        <name>Zn(2+)</name>
        <dbReference type="ChEBI" id="CHEBI:29105"/>
    </ligand>
</feature>
<dbReference type="SFLD" id="SFLDS00113">
    <property type="entry name" value="Radical_SAM_Phosphomethylpyrim"/>
    <property type="match status" value="1"/>
</dbReference>
<feature type="binding site" evidence="10">
    <location>
        <position position="547"/>
    </location>
    <ligand>
        <name>[4Fe-4S] cluster</name>
        <dbReference type="ChEBI" id="CHEBI:49883"/>
        <note>4Fe-4S-S-AdoMet</note>
    </ligand>
</feature>
<feature type="binding site" evidence="10">
    <location>
        <position position="291"/>
    </location>
    <ligand>
        <name>substrate</name>
    </ligand>
</feature>
<evidence type="ECO:0000313" key="13">
    <source>
        <dbReference type="Proteomes" id="UP001177898"/>
    </source>
</evidence>
<comment type="cofactor">
    <cofactor evidence="10">
        <name>[4Fe-4S] cluster</name>
        <dbReference type="ChEBI" id="CHEBI:49883"/>
    </cofactor>
    <text evidence="10">Binds 1 [4Fe-4S] cluster per subunit. The cluster is coordinated with 3 cysteines and an exchangeable S-adenosyl-L-methionine.</text>
</comment>
<keyword evidence="6 10" id="KW-0784">Thiamine biosynthesis</keyword>
<feature type="domain" description="ThiC-associated" evidence="11">
    <location>
        <begin position="17"/>
        <end position="93"/>
    </location>
</feature>
<feature type="binding site" evidence="10">
    <location>
        <position position="391"/>
    </location>
    <ligand>
        <name>substrate</name>
    </ligand>
</feature>
<evidence type="ECO:0000256" key="4">
    <source>
        <dbReference type="ARBA" id="ARBA00022723"/>
    </source>
</evidence>
<comment type="caution">
    <text evidence="12">The sequence shown here is derived from an EMBL/GenBank/DDBJ whole genome shotgun (WGS) entry which is preliminary data.</text>
</comment>
<dbReference type="HAMAP" id="MF_00089">
    <property type="entry name" value="ThiC"/>
    <property type="match status" value="1"/>
</dbReference>
<feature type="binding site" evidence="10">
    <location>
        <position position="539"/>
    </location>
    <ligand>
        <name>[4Fe-4S] cluster</name>
        <dbReference type="ChEBI" id="CHEBI:49883"/>
        <note>4Fe-4S-S-AdoMet</note>
    </ligand>
</feature>
<comment type="catalytic activity">
    <reaction evidence="10">
        <text>5-amino-1-(5-phospho-beta-D-ribosyl)imidazole + S-adenosyl-L-methionine = 4-amino-2-methyl-5-(phosphooxymethyl)pyrimidine + CO + 5'-deoxyadenosine + formate + L-methionine + 3 H(+)</text>
        <dbReference type="Rhea" id="RHEA:24840"/>
        <dbReference type="ChEBI" id="CHEBI:15378"/>
        <dbReference type="ChEBI" id="CHEBI:15740"/>
        <dbReference type="ChEBI" id="CHEBI:17245"/>
        <dbReference type="ChEBI" id="CHEBI:17319"/>
        <dbReference type="ChEBI" id="CHEBI:57844"/>
        <dbReference type="ChEBI" id="CHEBI:58354"/>
        <dbReference type="ChEBI" id="CHEBI:59789"/>
        <dbReference type="ChEBI" id="CHEBI:137981"/>
        <dbReference type="EC" id="4.1.99.17"/>
    </reaction>
</comment>
<reference evidence="12" key="1">
    <citation type="submission" date="2023-08" db="EMBL/GenBank/DDBJ databases">
        <title>Functional annotation and safety assessment of Bacillus stercoris.</title>
        <authorList>
            <person name="Pandit N.T."/>
            <person name="Ahir S.V."/>
            <person name="Chauhan D.A."/>
            <person name="Bose A."/>
            <person name="Dunlap C."/>
            <person name="Doshi J.A."/>
        </authorList>
    </citation>
    <scope>NUCLEOTIDE SEQUENCE</scope>
    <source>
        <strain evidence="12">ZBMF30</strain>
    </source>
</reference>
<organism evidence="12 13">
    <name type="scientific">Bacillus stercoris</name>
    <dbReference type="NCBI Taxonomy" id="2054641"/>
    <lineage>
        <taxon>Bacteria</taxon>
        <taxon>Bacillati</taxon>
        <taxon>Bacillota</taxon>
        <taxon>Bacilli</taxon>
        <taxon>Bacillales</taxon>
        <taxon>Bacillaceae</taxon>
        <taxon>Bacillus</taxon>
    </lineage>
</organism>
<proteinExistence type="inferred from homology"/>
<dbReference type="InterPro" id="IPR037509">
    <property type="entry name" value="ThiC"/>
</dbReference>
<gene>
    <name evidence="10 12" type="primary">thiC</name>
    <name evidence="12" type="ORF">RAQ16_09945</name>
</gene>
<dbReference type="SFLD" id="SFLDG01114">
    <property type="entry name" value="phosphomethylpyrimidine_syntha"/>
    <property type="match status" value="1"/>
</dbReference>
<keyword evidence="3 10" id="KW-0949">S-adenosyl-L-methionine</keyword>
<feature type="binding site" evidence="10">
    <location>
        <position position="418"/>
    </location>
    <ligand>
        <name>substrate</name>
    </ligand>
</feature>
<dbReference type="NCBIfam" id="TIGR00190">
    <property type="entry name" value="thiC"/>
    <property type="match status" value="1"/>
</dbReference>
<evidence type="ECO:0000256" key="2">
    <source>
        <dbReference type="ARBA" id="ARBA00022485"/>
    </source>
</evidence>
<feature type="binding site" evidence="10">
    <location>
        <position position="255"/>
    </location>
    <ligand>
        <name>substrate</name>
    </ligand>
</feature>
<name>A0ABU0V6V5_9BACI</name>
<dbReference type="Pfam" id="PF01964">
    <property type="entry name" value="ThiC_Rad_SAM"/>
    <property type="match status" value="1"/>
</dbReference>
<evidence type="ECO:0000256" key="8">
    <source>
        <dbReference type="ARBA" id="ARBA00023014"/>
    </source>
</evidence>
<keyword evidence="13" id="KW-1185">Reference proteome</keyword>
<keyword evidence="5 10" id="KW-0862">Zinc</keyword>
<dbReference type="PANTHER" id="PTHR30557">
    <property type="entry name" value="THIAMINE BIOSYNTHESIS PROTEIN THIC"/>
    <property type="match status" value="1"/>
</dbReference>
<comment type="function">
    <text evidence="1 10">Catalyzes the synthesis of the hydroxymethylpyrimidine phosphate (HMP-P) moiety of thiamine from aminoimidazole ribotide (AIR) in a radical S-adenosyl-L-methionine (SAM)-dependent reaction.</text>
</comment>
<evidence type="ECO:0000256" key="9">
    <source>
        <dbReference type="ARBA" id="ARBA00023239"/>
    </source>
</evidence>
<evidence type="ECO:0000256" key="5">
    <source>
        <dbReference type="ARBA" id="ARBA00022833"/>
    </source>
</evidence>
<dbReference type="NCBIfam" id="NF009895">
    <property type="entry name" value="PRK13352.1"/>
    <property type="match status" value="1"/>
</dbReference>
<comment type="similarity">
    <text evidence="10">Belongs to the ThiC family.</text>
</comment>
<evidence type="ECO:0000256" key="10">
    <source>
        <dbReference type="HAMAP-Rule" id="MF_00089"/>
    </source>
</evidence>